<proteinExistence type="predicted"/>
<evidence type="ECO:0000313" key="2">
    <source>
        <dbReference type="EMBL" id="VVA94088.1"/>
    </source>
</evidence>
<dbReference type="EMBL" id="CABITT030000002">
    <property type="protein sequence ID" value="VVA94088.1"/>
    <property type="molecule type" value="Genomic_DNA"/>
</dbReference>
<protein>
    <submittedName>
        <fullName evidence="2">Uncharacterized protein</fullName>
    </submittedName>
</protein>
<feature type="region of interest" description="Disordered" evidence="1">
    <location>
        <begin position="1"/>
        <end position="23"/>
    </location>
</feature>
<dbReference type="AlphaFoldDB" id="A0A565AXC7"/>
<organism evidence="2 3">
    <name type="scientific">Arabis nemorensis</name>
    <dbReference type="NCBI Taxonomy" id="586526"/>
    <lineage>
        <taxon>Eukaryota</taxon>
        <taxon>Viridiplantae</taxon>
        <taxon>Streptophyta</taxon>
        <taxon>Embryophyta</taxon>
        <taxon>Tracheophyta</taxon>
        <taxon>Spermatophyta</taxon>
        <taxon>Magnoliopsida</taxon>
        <taxon>eudicotyledons</taxon>
        <taxon>Gunneridae</taxon>
        <taxon>Pentapetalae</taxon>
        <taxon>rosids</taxon>
        <taxon>malvids</taxon>
        <taxon>Brassicales</taxon>
        <taxon>Brassicaceae</taxon>
        <taxon>Arabideae</taxon>
        <taxon>Arabis</taxon>
    </lineage>
</organism>
<evidence type="ECO:0000313" key="3">
    <source>
        <dbReference type="Proteomes" id="UP000489600"/>
    </source>
</evidence>
<sequence length="73" mass="8428">MGYASGRLGKLKSSLRSSSSQLAEEDTIVKMEEGLLNSHDLEGQREDELLHYRHWKGFDDRAPHKLSGRRCWK</sequence>
<accession>A0A565AXC7</accession>
<comment type="caution">
    <text evidence="2">The sequence shown here is derived from an EMBL/GenBank/DDBJ whole genome shotgun (WGS) entry which is preliminary data.</text>
</comment>
<gene>
    <name evidence="2" type="ORF">ANE_LOCUS4533</name>
</gene>
<keyword evidence="3" id="KW-1185">Reference proteome</keyword>
<feature type="compositionally biased region" description="Low complexity" evidence="1">
    <location>
        <begin position="1"/>
        <end position="20"/>
    </location>
</feature>
<dbReference type="Proteomes" id="UP000489600">
    <property type="component" value="Unassembled WGS sequence"/>
</dbReference>
<evidence type="ECO:0000256" key="1">
    <source>
        <dbReference type="SAM" id="MobiDB-lite"/>
    </source>
</evidence>
<reference evidence="2" key="1">
    <citation type="submission" date="2019-07" db="EMBL/GenBank/DDBJ databases">
        <authorList>
            <person name="Dittberner H."/>
        </authorList>
    </citation>
    <scope>NUCLEOTIDE SEQUENCE [LARGE SCALE GENOMIC DNA]</scope>
</reference>
<name>A0A565AXC7_9BRAS</name>